<keyword evidence="3" id="KW-1185">Reference proteome</keyword>
<accession>A0ABR0KGK7</accession>
<sequence length="529" mass="59320">MDLLIDEVPRDPQGSNEHVSAIEHDRPRSPSQRVSNTSSEIDYAARLRRIPGFEGYTHHSTNSTHQGETVDTRHSAFLKYPLAAFRVLPHSSAAHKASSDQRLSFDANALLATLPQLKTISRKRKSLLQLEVKVENIHRKLAIIREGIANEVKEGLVLSEDRDQSASVLHQRLRHQLRRMDDFVNDAILEENELEPLQRQLTTAQWDVKVAEDDLYASLAGGARPSDSDASLEDRMLTALLLDSDPEPQPEHSTECSERSSLAHPSIFNRKYRRDDGARDSHATLWPDKSVMPRTVASPSSTEMSSPRKEQPAHREVPNVEAIRSQNKVAASAAKREALFESETALFGSCFPEENLLEPIDRGANEPLLLVGRTMIDMRRTDMKAVLGFDPSKVGADFNVTELQKEVTIGVAQRLSRLDVPTIHTRQFISLWGRGMSQNAALESGRTFLYGREYLGQLINQSRIGYLEKMVKNVRKLEVPFSQIEAMKQPDITVAGATPGNNSSVNVEPSDCRRLNLAMFSNWNPWVTI</sequence>
<evidence type="ECO:0000313" key="2">
    <source>
        <dbReference type="EMBL" id="KAK5095864.1"/>
    </source>
</evidence>
<feature type="compositionally biased region" description="Basic and acidic residues" evidence="1">
    <location>
        <begin position="249"/>
        <end position="258"/>
    </location>
</feature>
<feature type="compositionally biased region" description="Basic and acidic residues" evidence="1">
    <location>
        <begin position="306"/>
        <end position="317"/>
    </location>
</feature>
<feature type="compositionally biased region" description="Basic and acidic residues" evidence="1">
    <location>
        <begin position="273"/>
        <end position="282"/>
    </location>
</feature>
<proteinExistence type="predicted"/>
<gene>
    <name evidence="2" type="ORF">LTR24_002828</name>
</gene>
<name>A0ABR0KGK7_9EURO</name>
<dbReference type="Proteomes" id="UP001345013">
    <property type="component" value="Unassembled WGS sequence"/>
</dbReference>
<dbReference type="EMBL" id="JAVRRG010000025">
    <property type="protein sequence ID" value="KAK5095864.1"/>
    <property type="molecule type" value="Genomic_DNA"/>
</dbReference>
<feature type="region of interest" description="Disordered" evidence="1">
    <location>
        <begin position="243"/>
        <end position="262"/>
    </location>
</feature>
<feature type="compositionally biased region" description="Polar residues" evidence="1">
    <location>
        <begin position="29"/>
        <end position="40"/>
    </location>
</feature>
<comment type="caution">
    <text evidence="2">The sequence shown here is derived from an EMBL/GenBank/DDBJ whole genome shotgun (WGS) entry which is preliminary data.</text>
</comment>
<evidence type="ECO:0000313" key="3">
    <source>
        <dbReference type="Proteomes" id="UP001345013"/>
    </source>
</evidence>
<organism evidence="2 3">
    <name type="scientific">Lithohypha guttulata</name>
    <dbReference type="NCBI Taxonomy" id="1690604"/>
    <lineage>
        <taxon>Eukaryota</taxon>
        <taxon>Fungi</taxon>
        <taxon>Dikarya</taxon>
        <taxon>Ascomycota</taxon>
        <taxon>Pezizomycotina</taxon>
        <taxon>Eurotiomycetes</taxon>
        <taxon>Chaetothyriomycetidae</taxon>
        <taxon>Chaetothyriales</taxon>
        <taxon>Trichomeriaceae</taxon>
        <taxon>Lithohypha</taxon>
    </lineage>
</organism>
<evidence type="ECO:0000256" key="1">
    <source>
        <dbReference type="SAM" id="MobiDB-lite"/>
    </source>
</evidence>
<protein>
    <submittedName>
        <fullName evidence="2">Uncharacterized protein</fullName>
    </submittedName>
</protein>
<reference evidence="2 3" key="1">
    <citation type="submission" date="2023-08" db="EMBL/GenBank/DDBJ databases">
        <title>Black Yeasts Isolated from many extreme environments.</title>
        <authorList>
            <person name="Coleine C."/>
            <person name="Stajich J.E."/>
            <person name="Selbmann L."/>
        </authorList>
    </citation>
    <scope>NUCLEOTIDE SEQUENCE [LARGE SCALE GENOMIC DNA]</scope>
    <source>
        <strain evidence="2 3">CCFEE 5885</strain>
    </source>
</reference>
<feature type="region of interest" description="Disordered" evidence="1">
    <location>
        <begin position="1"/>
        <end position="40"/>
    </location>
</feature>
<feature type="region of interest" description="Disordered" evidence="1">
    <location>
        <begin position="269"/>
        <end position="317"/>
    </location>
</feature>